<organism evidence="2 3">
    <name type="scientific">Rodentibacter pneumotropicus</name>
    <dbReference type="NCBI Taxonomy" id="758"/>
    <lineage>
        <taxon>Bacteria</taxon>
        <taxon>Pseudomonadati</taxon>
        <taxon>Pseudomonadota</taxon>
        <taxon>Gammaproteobacteria</taxon>
        <taxon>Pasteurellales</taxon>
        <taxon>Pasteurellaceae</taxon>
        <taxon>Rodentibacter</taxon>
    </lineage>
</organism>
<keyword evidence="1" id="KW-1133">Transmembrane helix</keyword>
<dbReference type="InterPro" id="IPR006160">
    <property type="entry name" value="SCFA_transpt_AtoE"/>
</dbReference>
<proteinExistence type="predicted"/>
<dbReference type="PANTHER" id="PTHR41983:SF2">
    <property type="entry name" value="SHORT-CHAIN FATTY ACID TRANSPORTER-RELATED"/>
    <property type="match status" value="1"/>
</dbReference>
<dbReference type="KEGG" id="rpne:NCTC8284_03599"/>
<name>A0A3S4URX6_9PAST</name>
<evidence type="ECO:0000256" key="1">
    <source>
        <dbReference type="SAM" id="Phobius"/>
    </source>
</evidence>
<gene>
    <name evidence="2" type="primary">atoE_2</name>
    <name evidence="2" type="ORF">NCTC8284_03599</name>
</gene>
<evidence type="ECO:0000313" key="3">
    <source>
        <dbReference type="Proteomes" id="UP000278733"/>
    </source>
</evidence>
<dbReference type="GO" id="GO:0005886">
    <property type="term" value="C:plasma membrane"/>
    <property type="evidence" value="ECO:0007669"/>
    <property type="project" value="TreeGrafter"/>
</dbReference>
<reference evidence="2 3" key="1">
    <citation type="submission" date="2018-12" db="EMBL/GenBank/DDBJ databases">
        <authorList>
            <consortium name="Pathogen Informatics"/>
        </authorList>
    </citation>
    <scope>NUCLEOTIDE SEQUENCE [LARGE SCALE GENOMIC DNA]</scope>
    <source>
        <strain evidence="2 3">NCTC8284</strain>
    </source>
</reference>
<dbReference type="Proteomes" id="UP000278733">
    <property type="component" value="Chromosome"/>
</dbReference>
<dbReference type="EMBL" id="LR134405">
    <property type="protein sequence ID" value="VEH68366.1"/>
    <property type="molecule type" value="Genomic_DNA"/>
</dbReference>
<sequence>MWGDGFWNLLSFSMQMAMVVVTGNALASAPQIRRFLGITASIAQTPSQGVMLVTL</sequence>
<accession>A0A3S4URX6</accession>
<dbReference type="AlphaFoldDB" id="A0A3S4URX6"/>
<dbReference type="PANTHER" id="PTHR41983">
    <property type="entry name" value="SHORT-CHAIN FATTY ACID TRANSPORTER-RELATED"/>
    <property type="match status" value="1"/>
</dbReference>
<feature type="transmembrane region" description="Helical" evidence="1">
    <location>
        <begin position="6"/>
        <end position="27"/>
    </location>
</feature>
<protein>
    <submittedName>
        <fullName evidence="2">Short-chain fatty acids transporter</fullName>
    </submittedName>
</protein>
<evidence type="ECO:0000313" key="2">
    <source>
        <dbReference type="EMBL" id="VEH68366.1"/>
    </source>
</evidence>
<keyword evidence="1" id="KW-0472">Membrane</keyword>
<dbReference type="Pfam" id="PF02667">
    <property type="entry name" value="SCFA_trans"/>
    <property type="match status" value="1"/>
</dbReference>
<keyword evidence="1" id="KW-0812">Transmembrane</keyword>